<name>A0A512DPG7_9PROT</name>
<reference evidence="1 2" key="1">
    <citation type="submission" date="2019-07" db="EMBL/GenBank/DDBJ databases">
        <title>Whole genome shotgun sequence of Skermanella aerolata NBRC 106429.</title>
        <authorList>
            <person name="Hosoyama A."/>
            <person name="Uohara A."/>
            <person name="Ohji S."/>
            <person name="Ichikawa N."/>
        </authorList>
    </citation>
    <scope>NUCLEOTIDE SEQUENCE [LARGE SCALE GENOMIC DNA]</scope>
    <source>
        <strain evidence="1 2">NBRC 106429</strain>
    </source>
</reference>
<proteinExistence type="predicted"/>
<dbReference type="Proteomes" id="UP000321523">
    <property type="component" value="Unassembled WGS sequence"/>
</dbReference>
<dbReference type="RefSeq" id="WP_147040375.1">
    <property type="nucleotide sequence ID" value="NZ_BJYZ01000009.1"/>
</dbReference>
<keyword evidence="2" id="KW-1185">Reference proteome</keyword>
<protein>
    <submittedName>
        <fullName evidence="1">Uncharacterized protein</fullName>
    </submittedName>
</protein>
<gene>
    <name evidence="1" type="ORF">SAE02_25200</name>
</gene>
<sequence length="106" mass="10707">MQSFQTLTDVMGKSTNVIPSPNYVLALVLPPGTAKTVTVPADARVALFSATGNFWLGSTGAPAVPAADILDGTAPELNPSGRAVRPGQTLGLVASSACSVSISFYG</sequence>
<accession>A0A512DPG7</accession>
<dbReference type="OrthoDB" id="7362753at2"/>
<comment type="caution">
    <text evidence="1">The sequence shown here is derived from an EMBL/GenBank/DDBJ whole genome shotgun (WGS) entry which is preliminary data.</text>
</comment>
<organism evidence="1 2">
    <name type="scientific">Skermanella aerolata</name>
    <dbReference type="NCBI Taxonomy" id="393310"/>
    <lineage>
        <taxon>Bacteria</taxon>
        <taxon>Pseudomonadati</taxon>
        <taxon>Pseudomonadota</taxon>
        <taxon>Alphaproteobacteria</taxon>
        <taxon>Rhodospirillales</taxon>
        <taxon>Azospirillaceae</taxon>
        <taxon>Skermanella</taxon>
    </lineage>
</organism>
<dbReference type="EMBL" id="BJYZ01000009">
    <property type="protein sequence ID" value="GEO38372.1"/>
    <property type="molecule type" value="Genomic_DNA"/>
</dbReference>
<dbReference type="AlphaFoldDB" id="A0A512DPG7"/>
<evidence type="ECO:0000313" key="1">
    <source>
        <dbReference type="EMBL" id="GEO38372.1"/>
    </source>
</evidence>
<evidence type="ECO:0000313" key="2">
    <source>
        <dbReference type="Proteomes" id="UP000321523"/>
    </source>
</evidence>